<name>A0AAV4PEH1_CAEEX</name>
<reference evidence="1 2" key="1">
    <citation type="submission" date="2021-06" db="EMBL/GenBank/DDBJ databases">
        <title>Caerostris extrusa draft genome.</title>
        <authorList>
            <person name="Kono N."/>
            <person name="Arakawa K."/>
        </authorList>
    </citation>
    <scope>NUCLEOTIDE SEQUENCE [LARGE SCALE GENOMIC DNA]</scope>
</reference>
<proteinExistence type="predicted"/>
<dbReference type="AlphaFoldDB" id="A0AAV4PEH1"/>
<gene>
    <name evidence="1" type="ORF">CEXT_814591</name>
</gene>
<sequence length="117" mass="13514">MEKQIEIVKIHYKNGENFVEIVCSVTEDPHFKFKRFAIGCIHSQFALDFAQRSWSKALQKPFDTITSQQTMNNSGCSLIVLHNLTPLDFWGYLKYKAYPNAPAENLPKTISEQKFVI</sequence>
<evidence type="ECO:0000313" key="2">
    <source>
        <dbReference type="Proteomes" id="UP001054945"/>
    </source>
</evidence>
<organism evidence="1 2">
    <name type="scientific">Caerostris extrusa</name>
    <name type="common">Bark spider</name>
    <name type="synonym">Caerostris bankana</name>
    <dbReference type="NCBI Taxonomy" id="172846"/>
    <lineage>
        <taxon>Eukaryota</taxon>
        <taxon>Metazoa</taxon>
        <taxon>Ecdysozoa</taxon>
        <taxon>Arthropoda</taxon>
        <taxon>Chelicerata</taxon>
        <taxon>Arachnida</taxon>
        <taxon>Araneae</taxon>
        <taxon>Araneomorphae</taxon>
        <taxon>Entelegynae</taxon>
        <taxon>Araneoidea</taxon>
        <taxon>Araneidae</taxon>
        <taxon>Caerostris</taxon>
    </lineage>
</organism>
<keyword evidence="2" id="KW-1185">Reference proteome</keyword>
<accession>A0AAV4PEH1</accession>
<comment type="caution">
    <text evidence="1">The sequence shown here is derived from an EMBL/GenBank/DDBJ whole genome shotgun (WGS) entry which is preliminary data.</text>
</comment>
<protein>
    <submittedName>
        <fullName evidence="1">Uncharacterized protein</fullName>
    </submittedName>
</protein>
<evidence type="ECO:0000313" key="1">
    <source>
        <dbReference type="EMBL" id="GIX95707.1"/>
    </source>
</evidence>
<dbReference type="Proteomes" id="UP001054945">
    <property type="component" value="Unassembled WGS sequence"/>
</dbReference>
<dbReference type="EMBL" id="BPLR01004551">
    <property type="protein sequence ID" value="GIX95707.1"/>
    <property type="molecule type" value="Genomic_DNA"/>
</dbReference>